<dbReference type="RefSeq" id="WP_192568987.1">
    <property type="nucleotide sequence ID" value="NZ_JACZEP010000020.1"/>
</dbReference>
<proteinExistence type="predicted"/>
<evidence type="ECO:0000313" key="3">
    <source>
        <dbReference type="Proteomes" id="UP000598227"/>
    </source>
</evidence>
<feature type="compositionally biased region" description="Gly residues" evidence="1">
    <location>
        <begin position="35"/>
        <end position="54"/>
    </location>
</feature>
<accession>A0ABR9GXH4</accession>
<sequence length="239" mass="25382">MSRAKLNKTSMSKTGTADMGTADMGTVGMGTVGEAGMGKLGKAGLGKSGIGTSGPGKSAKSEAGPGKSGMRKTSKRPASPLVTVEVENPDWRPARDGEKAFPRIIAAQKNTRESAVETLFARGFLARAQKQAADRFRACWEKAGGTVRSLDHALDRVDGGRGDPLAARIVAANELTRCRQLVGHRGYQVLQLVCAEGRALAEITPHKRERLTMADNLRADLDDLAVMWGIQTARRRVGG</sequence>
<comment type="caution">
    <text evidence="2">The sequence shown here is derived from an EMBL/GenBank/DDBJ whole genome shotgun (WGS) entry which is preliminary data.</text>
</comment>
<evidence type="ECO:0000313" key="2">
    <source>
        <dbReference type="EMBL" id="MBE1208383.1"/>
    </source>
</evidence>
<dbReference type="EMBL" id="JACZEP010000020">
    <property type="protein sequence ID" value="MBE1208383.1"/>
    <property type="molecule type" value="Genomic_DNA"/>
</dbReference>
<evidence type="ECO:0000256" key="1">
    <source>
        <dbReference type="SAM" id="MobiDB-lite"/>
    </source>
</evidence>
<dbReference type="Proteomes" id="UP000598227">
    <property type="component" value="Unassembled WGS sequence"/>
</dbReference>
<gene>
    <name evidence="2" type="ORF">IHE39_29245</name>
</gene>
<feature type="region of interest" description="Disordered" evidence="1">
    <location>
        <begin position="35"/>
        <end position="80"/>
    </location>
</feature>
<feature type="region of interest" description="Disordered" evidence="1">
    <location>
        <begin position="1"/>
        <end position="23"/>
    </location>
</feature>
<organism evidence="2 3">
    <name type="scientific">Aminobacter carboxidus</name>
    <dbReference type="NCBI Taxonomy" id="376165"/>
    <lineage>
        <taxon>Bacteria</taxon>
        <taxon>Pseudomonadati</taxon>
        <taxon>Pseudomonadota</taxon>
        <taxon>Alphaproteobacteria</taxon>
        <taxon>Hyphomicrobiales</taxon>
        <taxon>Phyllobacteriaceae</taxon>
        <taxon>Aminobacter</taxon>
    </lineage>
</organism>
<protein>
    <submittedName>
        <fullName evidence="2">Uncharacterized protein</fullName>
    </submittedName>
</protein>
<reference evidence="2 3" key="1">
    <citation type="submission" date="2020-09" db="EMBL/GenBank/DDBJ databases">
        <title>Draft Genome Sequence of Aminobacter carboxidus type strain DSM 1086, a soil Gram-negative carboxydobacterium.</title>
        <authorList>
            <person name="Turrini P."/>
            <person name="Tescari M."/>
            <person name="Artuso I."/>
            <person name="Lugli G.A."/>
            <person name="Frangipani E."/>
            <person name="Ventura M."/>
            <person name="Visca P."/>
        </authorList>
    </citation>
    <scope>NUCLEOTIDE SEQUENCE [LARGE SCALE GENOMIC DNA]</scope>
    <source>
        <strain evidence="2 3">DSM 1086</strain>
    </source>
</reference>
<name>A0ABR9GXH4_9HYPH</name>
<keyword evidence="3" id="KW-1185">Reference proteome</keyword>